<evidence type="ECO:0000313" key="2">
    <source>
        <dbReference type="EMBL" id="RYC14230.1"/>
    </source>
</evidence>
<dbReference type="Proteomes" id="UP000291101">
    <property type="component" value="Unassembled WGS sequence"/>
</dbReference>
<gene>
    <name evidence="2" type="ORF">EUA94_02670</name>
</gene>
<accession>A0A4Q2TAF9</accession>
<dbReference type="OrthoDB" id="9892357at2"/>
<keyword evidence="1" id="KW-0812">Transmembrane</keyword>
<organism evidence="2 3">
    <name type="scientific">Nocardioides zhouii</name>
    <dbReference type="NCBI Taxonomy" id="1168729"/>
    <lineage>
        <taxon>Bacteria</taxon>
        <taxon>Bacillati</taxon>
        <taxon>Actinomycetota</taxon>
        <taxon>Actinomycetes</taxon>
        <taxon>Propionibacteriales</taxon>
        <taxon>Nocardioidaceae</taxon>
        <taxon>Nocardioides</taxon>
    </lineage>
</organism>
<sequence>MNPDYRPDFRWILTGPLIGALSGTAVAFEVLMVVLTVDGPVPSVGHVLAGAVPVLLLAVVFGGLVGAGVGLLAGLPLVFLVGRHVSALEARRRAFALGVLLPPLAMVAAFSVLTGEPPGLPSHLPRGEEWLELVWLPAASLLGGPLAARAATRTMPRPDVS</sequence>
<evidence type="ECO:0000313" key="3">
    <source>
        <dbReference type="Proteomes" id="UP000291101"/>
    </source>
</evidence>
<feature type="transmembrane region" description="Helical" evidence="1">
    <location>
        <begin position="55"/>
        <end position="82"/>
    </location>
</feature>
<feature type="transmembrane region" description="Helical" evidence="1">
    <location>
        <begin position="12"/>
        <end position="35"/>
    </location>
</feature>
<protein>
    <submittedName>
        <fullName evidence="2">Uncharacterized protein</fullName>
    </submittedName>
</protein>
<dbReference type="EMBL" id="SDWV01000002">
    <property type="protein sequence ID" value="RYC14230.1"/>
    <property type="molecule type" value="Genomic_DNA"/>
</dbReference>
<keyword evidence="1" id="KW-1133">Transmembrane helix</keyword>
<comment type="caution">
    <text evidence="2">The sequence shown here is derived from an EMBL/GenBank/DDBJ whole genome shotgun (WGS) entry which is preliminary data.</text>
</comment>
<keyword evidence="1" id="KW-0472">Membrane</keyword>
<dbReference type="RefSeq" id="WP_129424409.1">
    <property type="nucleotide sequence ID" value="NZ_SDWV01000002.1"/>
</dbReference>
<dbReference type="AlphaFoldDB" id="A0A4Q2TAF9"/>
<feature type="transmembrane region" description="Helical" evidence="1">
    <location>
        <begin position="133"/>
        <end position="152"/>
    </location>
</feature>
<feature type="transmembrane region" description="Helical" evidence="1">
    <location>
        <begin position="94"/>
        <end position="113"/>
    </location>
</feature>
<proteinExistence type="predicted"/>
<name>A0A4Q2TAF9_9ACTN</name>
<keyword evidence="3" id="KW-1185">Reference proteome</keyword>
<evidence type="ECO:0000256" key="1">
    <source>
        <dbReference type="SAM" id="Phobius"/>
    </source>
</evidence>
<reference evidence="2 3" key="1">
    <citation type="submission" date="2019-01" db="EMBL/GenBank/DDBJ databases">
        <title>Novel species of Nocardioides.</title>
        <authorList>
            <person name="Liu Q."/>
            <person name="X Y.-H."/>
        </authorList>
    </citation>
    <scope>NUCLEOTIDE SEQUENCE [LARGE SCALE GENOMIC DNA]</scope>
    <source>
        <strain evidence="2 3">HLT2-9</strain>
    </source>
</reference>